<organism evidence="2 3">
    <name type="scientific">Planococcus massiliensis</name>
    <dbReference type="NCBI Taxonomy" id="1499687"/>
    <lineage>
        <taxon>Bacteria</taxon>
        <taxon>Bacillati</taxon>
        <taxon>Bacillota</taxon>
        <taxon>Bacilli</taxon>
        <taxon>Bacillales</taxon>
        <taxon>Caryophanaceae</taxon>
        <taxon>Planococcus</taxon>
    </lineage>
</organism>
<dbReference type="RefSeq" id="WP_052654665.1">
    <property type="nucleotide sequence ID" value="NZ_CCXS01000001.1"/>
</dbReference>
<name>A0A098EP64_9BACL</name>
<keyword evidence="2" id="KW-0808">Transferase</keyword>
<dbReference type="CDD" id="cd04301">
    <property type="entry name" value="NAT_SF"/>
    <property type="match status" value="1"/>
</dbReference>
<gene>
    <name evidence="2" type="ORF">BN1080_03112</name>
</gene>
<dbReference type="GO" id="GO:0016747">
    <property type="term" value="F:acyltransferase activity, transferring groups other than amino-acyl groups"/>
    <property type="evidence" value="ECO:0007669"/>
    <property type="project" value="InterPro"/>
</dbReference>
<dbReference type="Pfam" id="PF00583">
    <property type="entry name" value="Acetyltransf_1"/>
    <property type="match status" value="1"/>
</dbReference>
<reference evidence="2 3" key="1">
    <citation type="submission" date="2014-09" db="EMBL/GenBank/DDBJ databases">
        <authorList>
            <person name="Urmite Genomes Urmite Genomes"/>
        </authorList>
    </citation>
    <scope>NUCLEOTIDE SEQUENCE [LARGE SCALE GENOMIC DNA]</scope>
    <source>
        <strain evidence="2 3">ES2</strain>
    </source>
</reference>
<accession>A0A098EP64</accession>
<evidence type="ECO:0000313" key="3">
    <source>
        <dbReference type="Proteomes" id="UP000043699"/>
    </source>
</evidence>
<dbReference type="SUPFAM" id="SSF55729">
    <property type="entry name" value="Acyl-CoA N-acyltransferases (Nat)"/>
    <property type="match status" value="1"/>
</dbReference>
<dbReference type="OrthoDB" id="3971434at2"/>
<protein>
    <submittedName>
        <fullName evidence="2">Acetyltransferase (GNAT) family protein</fullName>
    </submittedName>
</protein>
<dbReference type="PROSITE" id="PS51186">
    <property type="entry name" value="GNAT"/>
    <property type="match status" value="1"/>
</dbReference>
<evidence type="ECO:0000259" key="1">
    <source>
        <dbReference type="PROSITE" id="PS51186"/>
    </source>
</evidence>
<proteinExistence type="predicted"/>
<evidence type="ECO:0000313" key="2">
    <source>
        <dbReference type="EMBL" id="CEG24093.1"/>
    </source>
</evidence>
<dbReference type="Proteomes" id="UP000043699">
    <property type="component" value="Unassembled WGS sequence"/>
</dbReference>
<dbReference type="Gene3D" id="3.40.630.30">
    <property type="match status" value="1"/>
</dbReference>
<sequence>MIQFMGVEDRHVRQMAVLLAKRQERERKRFSFLKAAFEEIDETEVILRTLLDRPYVSGIVAIRGIDVIGYLLYEFKESAERGRYVFIDYASMAISENEHPRLLRLLYADVGAEWVKHGYFHHVLMAPLGQPLLVEEMLDQGFRYEQKYAVLPLKDFTPAESGREPGLEFRKGTPADGPLLKKMAAWNSIHQATAPSWNPITKETLDDIKQSYSEVPDDEETLFWLAEQSGRIAGFHIYYRKEDSQNLAVPSNCAELPAASTNPEMRGKGIGRALATYCFGEIKKMGFDYIYTDWHTPNHLSSYFWPRMGFEPVMVRMSRQIDPRIAWAHGQE</sequence>
<dbReference type="EMBL" id="CCXS01000001">
    <property type="protein sequence ID" value="CEG24093.1"/>
    <property type="molecule type" value="Genomic_DNA"/>
</dbReference>
<dbReference type="InterPro" id="IPR016181">
    <property type="entry name" value="Acyl_CoA_acyltransferase"/>
</dbReference>
<dbReference type="STRING" id="1499687.BN1080_03112"/>
<keyword evidence="3" id="KW-1185">Reference proteome</keyword>
<feature type="domain" description="N-acetyltransferase" evidence="1">
    <location>
        <begin position="167"/>
        <end position="332"/>
    </location>
</feature>
<dbReference type="AlphaFoldDB" id="A0A098EP64"/>
<dbReference type="InterPro" id="IPR000182">
    <property type="entry name" value="GNAT_dom"/>
</dbReference>